<reference evidence="23" key="1">
    <citation type="submission" date="2021-02" db="EMBL/GenBank/DDBJ databases">
        <authorList>
            <person name="Dougan E. K."/>
            <person name="Rhodes N."/>
            <person name="Thang M."/>
            <person name="Chan C."/>
        </authorList>
    </citation>
    <scope>NUCLEOTIDE SEQUENCE</scope>
</reference>
<dbReference type="NCBIfam" id="TIGR01317">
    <property type="entry name" value="GOGAT_sm_gam"/>
    <property type="match status" value="2"/>
</dbReference>
<comment type="pathway">
    <text evidence="4">Energy metabolism; nitrogen metabolism.</text>
</comment>
<dbReference type="PROSITE" id="PS51278">
    <property type="entry name" value="GATASE_TYPE_2"/>
    <property type="match status" value="2"/>
</dbReference>
<dbReference type="PANTHER" id="PTHR43100:SF1">
    <property type="entry name" value="GLUTAMATE SYNTHASE [NADPH] SMALL CHAIN"/>
    <property type="match status" value="1"/>
</dbReference>
<dbReference type="GO" id="GO:0051538">
    <property type="term" value="F:3 iron, 4 sulfur cluster binding"/>
    <property type="evidence" value="ECO:0007669"/>
    <property type="project" value="UniProtKB-KW"/>
</dbReference>
<evidence type="ECO:0000256" key="5">
    <source>
        <dbReference type="ARBA" id="ARBA00004909"/>
    </source>
</evidence>
<comment type="cofactor">
    <cofactor evidence="2">
        <name>[3Fe-4S] cluster</name>
        <dbReference type="ChEBI" id="CHEBI:21137"/>
    </cofactor>
</comment>
<evidence type="ECO:0000256" key="1">
    <source>
        <dbReference type="ARBA" id="ARBA00001917"/>
    </source>
</evidence>
<protein>
    <recommendedName>
        <fullName evidence="22">Glutamine amidotransferase type-2 domain-containing protein</fullName>
    </recommendedName>
</protein>
<keyword evidence="8" id="KW-0028">Amino-acid biosynthesis</keyword>
<comment type="pathway">
    <text evidence="19">Amino-acid biosynthesis; L-glutamate biosynthesis via GLT pathway; L-glutamate from 2-oxoglutarate and L-glutamine (ferredoxin route): step 1/1.</text>
</comment>
<dbReference type="Gene3D" id="2.160.20.60">
    <property type="entry name" value="Glutamate synthase, alpha subunit, C-terminal domain"/>
    <property type="match status" value="2"/>
</dbReference>
<comment type="cofactor">
    <cofactor evidence="1">
        <name>FMN</name>
        <dbReference type="ChEBI" id="CHEBI:58210"/>
    </cofactor>
</comment>
<dbReference type="InterPro" id="IPR043578">
    <property type="entry name" value="GltB_archl_type"/>
</dbReference>
<sequence length="4304" mass="468891">MADEPCHPSKEAENVEANVKNTFDWNPKSQGLYDPAFESDACGVGMVADLTGNPSRRTVADCLQILENLDHRGARGCDEDTGDGAGILCSVPDKFFRRVFKDLPPLRKYAVGNVFFLSDTRARCDAKRVFEEFALKQEGLSIAEWRVVPTNNAGLGATAMSFEPHIEQMLVVAEGDCEKDENKFMAALYMLRRTATWAIHKRLAQPVYVCSLSCRTVNYKGMLCCSQLINYFPDLQQEDFESHVAIVHSRFSTNTFPSWQRAHPYRLLAHNGEINTIKGNTNWMKAREALISSPLIPRIEDTFPLFNDDQTDSSQLDNIMEVIHLGGRSLVECAMLMVPQAWEKTPFVEPELRDFLKVQATVMEPWDGPALLCFTDSNTAGACLDRNGLRPCRYYITKDKRLICASEAGVLPNIKPTDIIKKGRLQPGHILSVDFKLQKVFYNEEIKQQLASAQPYGKWIKEEGFTLENVRMHAQRPAAAFNWQPTPGLRVERHDSAGPRQGDPSDQGLRAFGYTVEALEMLLVPMAKAASEAMGSMGNDTPLACLSDLPRPVYDFFYQRFAQVSNPPVDPIRESMVMSLSAWIGPEQNLLAPLSPEHCRRLWLEHPCLLPEDINAMYAINGFRGWKMHQIDTTFPVAEGTHGLQRHLGRVCNEACDAVRFGDCQILILSDRAVARDRAPLPSLMCAGAVHQSLVRARLRLRTAVVIDSGEPHEVAHHCLLVTFGADATCPYNAYESILKLVRDGILPSTTEAQQYFKNYQAAVGLGILKVMAKMGISTFQSYKGAQIAEPIGLDDSITSLCFTGSTSQVGGLSFDAIAERSLRLHARGFPLTMLPIHQLSNGLDNDGKYHLRSVGESELHLNDPMVIAKLQEASRTNSRAAYASFAAIHNKLVTKTNLRGLLDFRQPEEYDMKAIPLEEVEPASAIVKRFRTGAMSYGSISMEAHATLAIAMNRLGGKSNTGEGGEDPKRFEVMEDGGSASSAIKQVASGRFGVTTEYLTNAREIQIKMAQGAKPGEGGELAGGKIDAHIAECRNSTAGVGLVSPPPHHDIYSIEDLAQLINDLKSANPGASVSVKLVSEQGVGVVAAGVAKCKADHILISGCEGGTGASKWTGIKSAGAPWELGLAETHQTLVLNGLRGRVSLETDGQLRTGRDVVVAALLGAEHFGFATAPLIAMGCIMMRKCHLNTCPVGIATQDPVLRAKFEGEPEHVVNYLMLIAEEVRVLMAKLGFRTIDEMIGRTEAMTWNPTTFFEKPLVLTKLLTPAASLPDAGKIGKVENRKLYEQDHSNINTAGSVTHKLIAAFASTLEKGTPSTVEIKDVRNFERSVGSTLAHHIWKAWGGSLAAGTCHAKLEGTSGQSFGAFTCKGIYLELEGDSQDYFGKGLSGAALAVYPHKVALDAGFKSEENVIIGNVALYGATGGVAFVQGMCAERFAVRNSGAWAVVEGAGDHCCEYMTGGRVAVLGATGSNFAAGMSGGVAWVYDPKRKFEAQVNLELVQLSRMDIGKKHAAYPHDAEDLKALLEAHVLITGSDVAKSILASWPQILKDFVRVFPTDFMKALEKGDKGLAGTQTFLNWLPRDSAAPSPRKISKPSPPPKKKLFKMPTHDIEDLGKDMGKRLKAVEDEQELQGDRGFINYARAEISKRDAGERSHDFIEVYDHKEEKQVRTQASRCMDCGTPFCHQSVTTRSGCPLGNLIPEWNALVKAGDWHQAFQRLRSTNNFPEFTGRVCPAPCEASCVLGIIDEPVAIKSVELFIVDKAYKMGWMEPSPPPMRTGRNVAIVGSGPAGLAAADELNKMGHLVTVYERSDRPGGLMMYGVPNMKADKVNVVERRTKIMEKEGVVFISGKAGAVGKEGGPSAQDLIKNYDAVLLATGATIGRDMEQVPGRTLKGVHLAMEFLHSNTKAILDSGAVDATWRATSDANCKPPIDACGKHVVVIGGGDTGNDCIGTSVRHGAIGINNLELLPKPPPSRAENTPWPHWPNQYRSDYGHEEAAKLLNGGKDIRSFSVQTKEFIGDASGAVTAIKIVDLEWTHKDGRTQMSEVAGSERVLKADLVLLALGFLGAESPLAEQFGVKVERGNFKAAYAKEPKAFLTSNPKVFAAGDCRRGQSLVVWGIAEGREASKAIHAQIMGSRHQGEIDLTKIGMSWWIHSPHPSAAMGDESCPKSKEAENVEAKVKNTFDWSPKSQGLYDPAFESDACGVGMVADLTGNPSRRTVADCLQILENLDHRGARGCDEDTGDGAGILCSVPDKFFRRVFKDLPPLRKYAVGNVFFLSDTRARCDAKRVFEEFALNLALKQEGLRIAEWRVVPTNNASLGATAKSFEPHIEQVLVVAEGDCEEDENKFMSALFMLRRTATWAIHKRLSQPVYVCSLSCRTVNYKGMLCCSQLINYFPDLQQEDFEAHVAIVHSRFSTNTFPSWQRAHPYRLLAHNGEINTIKGNTNWMKAREALISSPLIPRIEDTFPLFNDDQTDSSQLDNIMEVITLGGRSLVECAMLMVPQAWEKTPFVEPELRDFLKVQATVMEPWDGPALLCFTDSNTAGACLDRNGLRPCRYYITKDKRLICASEAGVLPNIKPTDIIKKGRLRPGHILSVDFKLQKVFYNEEIKQQLAAAQPYGKWIKEEGFTLDNVRMHAQRPAATFNWQPTPGLRVERHESEGPRQGDPSDQGLRAFGYTVEALEMLLVPMAKAASEAMGSMGNDTPLACLSDLPRPVYDFFYQRFAQVSNPPVDPIRESMVMSLSAWIGPEQNLLAPLSPEHCRRLWLEHPCLLPEDINAMYAINGFRGWKMHQIDTTFPVAEGTHGLQRHLVRVCSEACDAVRFGDCQILILSDRAVARDRAPLPSLMCAGAVHQSLVRARLRLRTAVVIDSGEPHEVAHHCLLVTFGADATCPYNAYESILKLVRDGILPSTTEAQQYFKNYQAAVGLGILKVMAKMGISTFQSFKGAQIAEPIGLDDSITSLCFTGSTSQVGGLSFDAIAERSLRLHARGFPLTMLPIHQLSNGLDNDGKYHLRSVGESELHLNDPMVIAKLQEASRTNSRAAYASFAAIHNKLVTKTNLRGLLDFRQPEEYDMKAIPLEEVEPASAIVKRFRTGAMSYGSISMEAHATLAIAMNRLGGKSNTGEGGEDPARFEVVENGGSASSAIKQVASGRFGVTTEYLTNAKEIQIKMAQGAKPGEGGELAGGKIDAHIAECRNSTAGVGLVSPPPHHDIYSIEDLAQLINDLKSANPGASVSVKLVSEQGVGVVAAGVAKCKADHILISGCEGGTGASKWTGIKSAGAPWELGLAETHQTLVLNGLRGRVSLETDGQLRTGRDVVVAALLGAEHFGFATAPLIAMGCIMMRKCHLNTCPVGIATQDPVLRAKFEGEPEHVVNYLMLIAEEVRVLMSKLGFRTIDEMIGRTEAMTWNPTTFFEKPLVLNKLLTPAASLPDAGKIGKVENRKLYEQDHSNINTAGSVTHKLIAAFASTLEKGTPSTVEIKDVRNFERSVGSTLAHHIWKAWGGSLAVGSCHAKLEGTSGQSFGAFTCKGIYLELEGDSQDYFGKGLSGAALAVYPHKVALDAGFKSEENVIIGNVALYGATGGVAFVRGMCAERFAVRNSGAWAVVEGAGDHCCEYMTGGRVAVLGATGSNFAAGMSGGVAWVYDPKRKFEAQVNLELVQLSRMDIGKKHAAYPHDAEDLKALLEAHVLITGSDVTTSILASWPQVLPDFVRVFPTDFMKALEKGDKGLAGTQAFLNWLPRNSAITSPPKISKPSPPPKKKLFKMPTHDIEDLGKDMGKRLKAVEDEQELQGDRGFINYARAEISKRDAGERSHDFIEVYDHKEEKQVRTQASRCMDCGTPFCHQSVTTRSGCPLGNLIPEWNALVKAGDWHQAFQRLRQTNNFPEFTGRVCPTPCEASCVLGIIDEPVAIKSVELFIVDKAYKMGWMEPSPPPMRTGRNVAIVGSGPAGLAAADELNKMGHLVTVYERSDRPGGLMMYGVPNMKADKVNVVERRTKIMEKEGVVFICGKAGAVGKEGGPSAQDLIKNYDAVLLATGATIGRDMEQVPGRTLKGVHLAMEFLHSNTKAILDSGAVDATWRATSDANCKPPIDACGKHVIVIGGGDTGNDCIGTSVRHGAISIDNLELLPKPPPSRAENTPWPHWPNQYRSDYGHEEAAKLLNGGKDIRTFSVQTKEFIGDAFGAVTAIKIVDLEWTHKDGRTQMSEVAGSERVLKADLVLLALGFLGAESPLAEQFGVKVERGNFKAAYAKEPKAFLTSNPKVFAAGDCRRGQSLVVWGIAEGREAAKAIHTQIMG</sequence>
<evidence type="ECO:0000256" key="12">
    <source>
        <dbReference type="ARBA" id="ARBA00022827"/>
    </source>
</evidence>
<dbReference type="Pfam" id="PF04898">
    <property type="entry name" value="Glu_syn_central"/>
    <property type="match status" value="2"/>
</dbReference>
<dbReference type="InterPro" id="IPR006982">
    <property type="entry name" value="Glu_synth_centr_N"/>
</dbReference>
<dbReference type="Pfam" id="PF01645">
    <property type="entry name" value="Glu_synthase"/>
    <property type="match status" value="2"/>
</dbReference>
<keyword evidence="10" id="KW-0288">FMN</keyword>
<dbReference type="Pfam" id="PF01493">
    <property type="entry name" value="GXGXG"/>
    <property type="match status" value="2"/>
</dbReference>
<keyword evidence="24" id="KW-1185">Reference proteome</keyword>
<evidence type="ECO:0000259" key="22">
    <source>
        <dbReference type="PROSITE" id="PS51278"/>
    </source>
</evidence>
<keyword evidence="17" id="KW-0314">Glutamate biosynthesis</keyword>
<keyword evidence="15" id="KW-0408">Iron</keyword>
<dbReference type="GO" id="GO:0016040">
    <property type="term" value="F:glutamate synthase (NADH) activity"/>
    <property type="evidence" value="ECO:0007669"/>
    <property type="project" value="UniProtKB-EC"/>
</dbReference>
<dbReference type="Gene3D" id="3.60.20.10">
    <property type="entry name" value="Glutamine Phosphoribosylpyrophosphate, subunit 1, domain 1"/>
    <property type="match status" value="2"/>
</dbReference>
<keyword evidence="14" id="KW-0560">Oxidoreductase</keyword>
<feature type="domain" description="Glutamine amidotransferase type-2" evidence="22">
    <location>
        <begin position="2205"/>
        <end position="2603"/>
    </location>
</feature>
<dbReference type="CDD" id="cd00713">
    <property type="entry name" value="GltS"/>
    <property type="match status" value="2"/>
</dbReference>
<evidence type="ECO:0000256" key="18">
    <source>
        <dbReference type="ARBA" id="ARBA00023291"/>
    </source>
</evidence>
<dbReference type="InterPro" id="IPR017932">
    <property type="entry name" value="GATase_2_dom"/>
</dbReference>
<proteinExistence type="inferred from homology"/>
<evidence type="ECO:0000256" key="9">
    <source>
        <dbReference type="ARBA" id="ARBA00022630"/>
    </source>
</evidence>
<keyword evidence="13" id="KW-0315">Glutamine amidotransferase</keyword>
<comment type="catalytic activity">
    <reaction evidence="20">
        <text>2 L-glutamate + NAD(+) = L-glutamine + 2-oxoglutarate + NADH + H(+)</text>
        <dbReference type="Rhea" id="RHEA:13753"/>
        <dbReference type="ChEBI" id="CHEBI:15378"/>
        <dbReference type="ChEBI" id="CHEBI:16810"/>
        <dbReference type="ChEBI" id="CHEBI:29985"/>
        <dbReference type="ChEBI" id="CHEBI:57540"/>
        <dbReference type="ChEBI" id="CHEBI:57945"/>
        <dbReference type="ChEBI" id="CHEBI:58359"/>
        <dbReference type="EC" id="1.4.1.14"/>
    </reaction>
</comment>
<dbReference type="InterPro" id="IPR028261">
    <property type="entry name" value="DPD_II"/>
</dbReference>
<dbReference type="InterPro" id="IPR006005">
    <property type="entry name" value="Glut_synth_ssu1"/>
</dbReference>
<dbReference type="InterPro" id="IPR029055">
    <property type="entry name" value="Ntn_hydrolases_N"/>
</dbReference>
<comment type="cofactor">
    <cofactor evidence="3">
        <name>FAD</name>
        <dbReference type="ChEBI" id="CHEBI:57692"/>
    </cofactor>
</comment>
<keyword evidence="9" id="KW-0285">Flavoprotein</keyword>
<keyword evidence="11" id="KW-0479">Metal-binding</keyword>
<name>A0A813GMV1_POLGL</name>
<accession>A0A813GMV1</accession>
<feature type="compositionally biased region" description="Basic and acidic residues" evidence="21">
    <location>
        <begin position="2657"/>
        <end position="2667"/>
    </location>
</feature>
<dbReference type="SUPFAM" id="SSF51971">
    <property type="entry name" value="Nucleotide-binding domain"/>
    <property type="match status" value="4"/>
</dbReference>
<evidence type="ECO:0000256" key="11">
    <source>
        <dbReference type="ARBA" id="ARBA00022723"/>
    </source>
</evidence>
<dbReference type="FunFam" id="3.20.20.70:FF:000031">
    <property type="entry name" value="Glutamate synthase 1 [NADH]"/>
    <property type="match status" value="2"/>
</dbReference>
<feature type="region of interest" description="Disordered" evidence="21">
    <location>
        <begin position="1581"/>
        <end position="1605"/>
    </location>
</feature>
<dbReference type="FunFam" id="3.20.20.70:FF:000084">
    <property type="entry name" value="Ferredoxin-dependent glutamate synthase, chloroplastic"/>
    <property type="match status" value="2"/>
</dbReference>
<dbReference type="SUPFAM" id="SSF69336">
    <property type="entry name" value="Alpha subunit of glutamate synthase, C-terminal domain"/>
    <property type="match status" value="2"/>
</dbReference>
<dbReference type="PRINTS" id="PR00419">
    <property type="entry name" value="ADXRDTASE"/>
</dbReference>
<dbReference type="PIRSF" id="PIRSF500061">
    <property type="entry name" value="GOGAT_lg2_archl"/>
    <property type="match status" value="1"/>
</dbReference>
<dbReference type="InterPro" id="IPR023753">
    <property type="entry name" value="FAD/NAD-binding_dom"/>
</dbReference>
<comment type="pathway">
    <text evidence="6">Amino-acid biosynthesis; L-glutamate biosynthesis via GLT pathway; L-glutamate from 2-oxoglutarate and L-glutamine (NAD(+) route): step 1/1.</text>
</comment>
<evidence type="ECO:0000256" key="21">
    <source>
        <dbReference type="SAM" id="MobiDB-lite"/>
    </source>
</evidence>
<dbReference type="InterPro" id="IPR002932">
    <property type="entry name" value="Glu_synthdom"/>
</dbReference>
<dbReference type="FunFam" id="3.60.20.10:FF:000001">
    <property type="entry name" value="Glutamate synthase, large subunit"/>
    <property type="match status" value="2"/>
</dbReference>
<gene>
    <name evidence="23" type="ORF">PGLA1383_LOCUS43248</name>
</gene>
<dbReference type="UniPathway" id="UPA00045"/>
<evidence type="ECO:0000313" key="23">
    <source>
        <dbReference type="EMBL" id="CAE8626311.1"/>
    </source>
</evidence>
<dbReference type="InterPro" id="IPR009051">
    <property type="entry name" value="Helical_ferredxn"/>
</dbReference>
<dbReference type="Gene3D" id="1.10.1060.10">
    <property type="entry name" value="Alpha-helical ferredoxin"/>
    <property type="match status" value="2"/>
</dbReference>
<evidence type="ECO:0000256" key="20">
    <source>
        <dbReference type="ARBA" id="ARBA00048867"/>
    </source>
</evidence>
<evidence type="ECO:0000256" key="16">
    <source>
        <dbReference type="ARBA" id="ARBA00023014"/>
    </source>
</evidence>
<comment type="similarity">
    <text evidence="7">Belongs to the glutamate synthase family.</text>
</comment>
<evidence type="ECO:0000256" key="2">
    <source>
        <dbReference type="ARBA" id="ARBA00001927"/>
    </source>
</evidence>
<evidence type="ECO:0000256" key="4">
    <source>
        <dbReference type="ARBA" id="ARBA00004802"/>
    </source>
</evidence>
<evidence type="ECO:0000256" key="6">
    <source>
        <dbReference type="ARBA" id="ARBA00004944"/>
    </source>
</evidence>
<keyword evidence="16" id="KW-0411">Iron-sulfur</keyword>
<dbReference type="EMBL" id="CAJNNV010028951">
    <property type="protein sequence ID" value="CAE8626311.1"/>
    <property type="molecule type" value="Genomic_DNA"/>
</dbReference>
<dbReference type="Gene3D" id="3.50.50.60">
    <property type="entry name" value="FAD/NAD(P)-binding domain"/>
    <property type="match status" value="4"/>
</dbReference>
<evidence type="ECO:0000256" key="13">
    <source>
        <dbReference type="ARBA" id="ARBA00022962"/>
    </source>
</evidence>
<dbReference type="SUPFAM" id="SSF56235">
    <property type="entry name" value="N-terminal nucleophile aminohydrolases (Ntn hydrolases)"/>
    <property type="match status" value="2"/>
</dbReference>
<dbReference type="SUPFAM" id="SSF51395">
    <property type="entry name" value="FMN-linked oxidoreductases"/>
    <property type="match status" value="2"/>
</dbReference>
<evidence type="ECO:0000256" key="14">
    <source>
        <dbReference type="ARBA" id="ARBA00023002"/>
    </source>
</evidence>
<dbReference type="SUPFAM" id="SSF46548">
    <property type="entry name" value="alpha-helical ferredoxin"/>
    <property type="match status" value="2"/>
</dbReference>
<dbReference type="Proteomes" id="UP000654075">
    <property type="component" value="Unassembled WGS sequence"/>
</dbReference>
<dbReference type="CDD" id="cd00982">
    <property type="entry name" value="gltB_C"/>
    <property type="match status" value="1"/>
</dbReference>
<evidence type="ECO:0000256" key="10">
    <source>
        <dbReference type="ARBA" id="ARBA00022643"/>
    </source>
</evidence>
<dbReference type="PIRSF" id="PIRSF006429">
    <property type="entry name" value="GOGAT_lg_2"/>
    <property type="match status" value="1"/>
</dbReference>
<dbReference type="CDD" id="cd02808">
    <property type="entry name" value="GltS_FMN"/>
    <property type="match status" value="2"/>
</dbReference>
<dbReference type="GO" id="GO:0016639">
    <property type="term" value="F:oxidoreductase activity, acting on the CH-NH2 group of donors, NAD or NADP as acceptor"/>
    <property type="evidence" value="ECO:0007669"/>
    <property type="project" value="InterPro"/>
</dbReference>
<evidence type="ECO:0000256" key="15">
    <source>
        <dbReference type="ARBA" id="ARBA00023004"/>
    </source>
</evidence>
<dbReference type="Pfam" id="PF14691">
    <property type="entry name" value="Fer4_20"/>
    <property type="match status" value="2"/>
</dbReference>
<dbReference type="InterPro" id="IPR013785">
    <property type="entry name" value="Aldolase_TIM"/>
</dbReference>
<evidence type="ECO:0000256" key="3">
    <source>
        <dbReference type="ARBA" id="ARBA00001974"/>
    </source>
</evidence>
<dbReference type="Gene3D" id="3.20.20.70">
    <property type="entry name" value="Aldolase class I"/>
    <property type="match status" value="4"/>
</dbReference>
<feature type="domain" description="Glutamine amidotransferase type-2" evidence="22">
    <location>
        <begin position="42"/>
        <end position="436"/>
    </location>
</feature>
<dbReference type="Pfam" id="PF00310">
    <property type="entry name" value="GATase_2"/>
    <property type="match status" value="2"/>
</dbReference>
<dbReference type="InterPro" id="IPR036188">
    <property type="entry name" value="FAD/NAD-bd_sf"/>
</dbReference>
<dbReference type="GO" id="GO:0046872">
    <property type="term" value="F:metal ion binding"/>
    <property type="evidence" value="ECO:0007669"/>
    <property type="project" value="UniProtKB-KW"/>
</dbReference>
<keyword evidence="12" id="KW-0274">FAD</keyword>
<dbReference type="InterPro" id="IPR024188">
    <property type="entry name" value="GltB"/>
</dbReference>
<dbReference type="InterPro" id="IPR036485">
    <property type="entry name" value="Glu_synth_asu_C_sf"/>
</dbReference>
<dbReference type="UniPathway" id="UPA00634">
    <property type="reaction ID" value="UER00690"/>
</dbReference>
<dbReference type="OrthoDB" id="4327079at2759"/>
<dbReference type="PANTHER" id="PTHR43100">
    <property type="entry name" value="GLUTAMATE SYNTHASE [NADPH] SMALL CHAIN"/>
    <property type="match status" value="1"/>
</dbReference>
<dbReference type="InterPro" id="IPR002489">
    <property type="entry name" value="Glu_synth_asu_C"/>
</dbReference>
<evidence type="ECO:0000256" key="7">
    <source>
        <dbReference type="ARBA" id="ARBA00009716"/>
    </source>
</evidence>
<feature type="region of interest" description="Disordered" evidence="21">
    <location>
        <begin position="2650"/>
        <end position="2675"/>
    </location>
</feature>
<keyword evidence="18" id="KW-0003">3Fe-4S</keyword>
<evidence type="ECO:0000256" key="19">
    <source>
        <dbReference type="ARBA" id="ARBA00037928"/>
    </source>
</evidence>
<comment type="pathway">
    <text evidence="5">Nitrogen metabolism.</text>
</comment>
<organism evidence="23 24">
    <name type="scientific">Polarella glacialis</name>
    <name type="common">Dinoflagellate</name>
    <dbReference type="NCBI Taxonomy" id="89957"/>
    <lineage>
        <taxon>Eukaryota</taxon>
        <taxon>Sar</taxon>
        <taxon>Alveolata</taxon>
        <taxon>Dinophyceae</taxon>
        <taxon>Suessiales</taxon>
        <taxon>Suessiaceae</taxon>
        <taxon>Polarella</taxon>
    </lineage>
</organism>
<dbReference type="InterPro" id="IPR051394">
    <property type="entry name" value="Glutamate_Synthase"/>
</dbReference>
<comment type="caution">
    <text evidence="23">The sequence shown here is derived from an EMBL/GenBank/DDBJ whole genome shotgun (WGS) entry which is preliminary data.</text>
</comment>
<evidence type="ECO:0000313" key="24">
    <source>
        <dbReference type="Proteomes" id="UP000654075"/>
    </source>
</evidence>
<dbReference type="Pfam" id="PF07992">
    <property type="entry name" value="Pyr_redox_2"/>
    <property type="match status" value="2"/>
</dbReference>
<dbReference type="NCBIfam" id="NF008730">
    <property type="entry name" value="PRK11750.1"/>
    <property type="match status" value="2"/>
</dbReference>
<dbReference type="GO" id="GO:0097054">
    <property type="term" value="P:L-glutamate biosynthetic process"/>
    <property type="evidence" value="ECO:0007669"/>
    <property type="project" value="UniProtKB-UniPathway"/>
</dbReference>
<evidence type="ECO:0000256" key="8">
    <source>
        <dbReference type="ARBA" id="ARBA00022605"/>
    </source>
</evidence>
<evidence type="ECO:0000256" key="17">
    <source>
        <dbReference type="ARBA" id="ARBA00023164"/>
    </source>
</evidence>